<name>A0ABU3RSB7_9MICO</name>
<evidence type="ECO:0000259" key="6">
    <source>
        <dbReference type="Pfam" id="PF04932"/>
    </source>
</evidence>
<dbReference type="GO" id="GO:0016874">
    <property type="term" value="F:ligase activity"/>
    <property type="evidence" value="ECO:0007669"/>
    <property type="project" value="UniProtKB-KW"/>
</dbReference>
<evidence type="ECO:0000256" key="2">
    <source>
        <dbReference type="ARBA" id="ARBA00022692"/>
    </source>
</evidence>
<evidence type="ECO:0000256" key="4">
    <source>
        <dbReference type="ARBA" id="ARBA00023136"/>
    </source>
</evidence>
<evidence type="ECO:0000256" key="1">
    <source>
        <dbReference type="ARBA" id="ARBA00004141"/>
    </source>
</evidence>
<evidence type="ECO:0000313" key="7">
    <source>
        <dbReference type="EMBL" id="MDU0325766.1"/>
    </source>
</evidence>
<organism evidence="7 8">
    <name type="scientific">Microbacterium algihabitans</name>
    <dbReference type="NCBI Taxonomy" id="3075992"/>
    <lineage>
        <taxon>Bacteria</taxon>
        <taxon>Bacillati</taxon>
        <taxon>Actinomycetota</taxon>
        <taxon>Actinomycetes</taxon>
        <taxon>Micrococcales</taxon>
        <taxon>Microbacteriaceae</taxon>
        <taxon>Microbacterium</taxon>
    </lineage>
</organism>
<evidence type="ECO:0000256" key="5">
    <source>
        <dbReference type="SAM" id="Phobius"/>
    </source>
</evidence>
<dbReference type="Proteomes" id="UP001256673">
    <property type="component" value="Unassembled WGS sequence"/>
</dbReference>
<comment type="subcellular location">
    <subcellularLocation>
        <location evidence="1">Membrane</location>
        <topology evidence="1">Multi-pass membrane protein</topology>
    </subcellularLocation>
</comment>
<feature type="transmembrane region" description="Helical" evidence="5">
    <location>
        <begin position="69"/>
        <end position="90"/>
    </location>
</feature>
<feature type="transmembrane region" description="Helical" evidence="5">
    <location>
        <begin position="351"/>
        <end position="372"/>
    </location>
</feature>
<sequence length="447" mass="47248">MSDVRAALAERLPPTLASKLMFIAVCAVPFQQALTIDAGFPLKISEITGILAVVLYMTSERTGERRRYFGAPLQWALLALVYLSTTLWLIMGPPRETALGYERGMNADMLLYFVYAALVIVLSSFAGTRLGPDWIARGLGVAVKLAAAWSLLQVALYFVGAASILREVHATVQIGAAYGVGLPRNGPFLEGNYLGFFAGIALFVVLRRRDWWGVAAAAGCLLYSQSTVALVGVVVGVLAVAVLRPAGRVVGVLAFVALVGIIVVSTVDVVAVYITRQLGKLGLISDASLGASIEYSLNNRTSSIQRAIDMSEVFPWLGVGPGRYGYWDDAFSDTAAAIGNRGIANNAYAQVLAEVGVVAVVCLIGLILTLILRNLRSPRSVLAMAVFLAVGLNAAPSWTVLPIWFAVALLATTPSAKAPQSDLLPEGALKGQALDAPSERGVAVTTP</sequence>
<accession>A0ABU3RSB7</accession>
<feature type="domain" description="O-antigen ligase-related" evidence="6">
    <location>
        <begin position="214"/>
        <end position="364"/>
    </location>
</feature>
<evidence type="ECO:0000256" key="3">
    <source>
        <dbReference type="ARBA" id="ARBA00022989"/>
    </source>
</evidence>
<keyword evidence="2 5" id="KW-0812">Transmembrane</keyword>
<keyword evidence="7" id="KW-0436">Ligase</keyword>
<keyword evidence="4 5" id="KW-0472">Membrane</keyword>
<keyword evidence="8" id="KW-1185">Reference proteome</keyword>
<dbReference type="Pfam" id="PF04932">
    <property type="entry name" value="Wzy_C"/>
    <property type="match status" value="1"/>
</dbReference>
<dbReference type="PANTHER" id="PTHR37422:SF13">
    <property type="entry name" value="LIPOPOLYSACCHARIDE BIOSYNTHESIS PROTEIN PA4999-RELATED"/>
    <property type="match status" value="1"/>
</dbReference>
<keyword evidence="3 5" id="KW-1133">Transmembrane helix</keyword>
<comment type="caution">
    <text evidence="7">The sequence shown here is derived from an EMBL/GenBank/DDBJ whole genome shotgun (WGS) entry which is preliminary data.</text>
</comment>
<dbReference type="InterPro" id="IPR051533">
    <property type="entry name" value="WaaL-like"/>
</dbReference>
<feature type="transmembrane region" description="Helical" evidence="5">
    <location>
        <begin position="139"/>
        <end position="159"/>
    </location>
</feature>
<dbReference type="PANTHER" id="PTHR37422">
    <property type="entry name" value="TEICHURONIC ACID BIOSYNTHESIS PROTEIN TUAE"/>
    <property type="match status" value="1"/>
</dbReference>
<feature type="transmembrane region" description="Helical" evidence="5">
    <location>
        <begin position="384"/>
        <end position="411"/>
    </location>
</feature>
<feature type="transmembrane region" description="Helical" evidence="5">
    <location>
        <begin position="249"/>
        <end position="274"/>
    </location>
</feature>
<evidence type="ECO:0000313" key="8">
    <source>
        <dbReference type="Proteomes" id="UP001256673"/>
    </source>
</evidence>
<feature type="transmembrane region" description="Helical" evidence="5">
    <location>
        <begin position="220"/>
        <end position="243"/>
    </location>
</feature>
<proteinExistence type="predicted"/>
<gene>
    <name evidence="7" type="ORF">RWH43_03240</name>
</gene>
<protein>
    <submittedName>
        <fullName evidence="7">O-antigen ligase family protein</fullName>
    </submittedName>
</protein>
<dbReference type="EMBL" id="JAWDIU010000001">
    <property type="protein sequence ID" value="MDU0325766.1"/>
    <property type="molecule type" value="Genomic_DNA"/>
</dbReference>
<feature type="transmembrane region" description="Helical" evidence="5">
    <location>
        <begin position="191"/>
        <end position="208"/>
    </location>
</feature>
<reference evidence="7 8" key="1">
    <citation type="submission" date="2023-09" db="EMBL/GenBank/DDBJ databases">
        <title>Microbacterium fusihabitans sp. nov., Microbacterium phycihabitans sp. nov., and Microbacterium cervinum sp. nov., isolated from dried seaweeds of beach.</title>
        <authorList>
            <person name="Lee S.D."/>
        </authorList>
    </citation>
    <scope>NUCLEOTIDE SEQUENCE [LARGE SCALE GENOMIC DNA]</scope>
    <source>
        <strain evidence="7 8">KSW2-21</strain>
    </source>
</reference>
<dbReference type="InterPro" id="IPR007016">
    <property type="entry name" value="O-antigen_ligase-rel_domated"/>
</dbReference>
<feature type="transmembrane region" description="Helical" evidence="5">
    <location>
        <begin position="110"/>
        <end position="127"/>
    </location>
</feature>
<dbReference type="RefSeq" id="WP_316000646.1">
    <property type="nucleotide sequence ID" value="NZ_JAWDIU010000001.1"/>
</dbReference>